<dbReference type="PANTHER" id="PTHR43471:SF3">
    <property type="entry name" value="ABC TRANSPORTER PERMEASE PROTEIN NATB"/>
    <property type="match status" value="1"/>
</dbReference>
<feature type="transmembrane region" description="Helical" evidence="1">
    <location>
        <begin position="224"/>
        <end position="241"/>
    </location>
</feature>
<organism evidence="2 3">
    <name type="scientific">Sulfuriferula multivorans</name>
    <dbReference type="NCBI Taxonomy" id="1559896"/>
    <lineage>
        <taxon>Bacteria</taxon>
        <taxon>Pseudomonadati</taxon>
        <taxon>Pseudomonadota</taxon>
        <taxon>Betaproteobacteria</taxon>
        <taxon>Nitrosomonadales</taxon>
        <taxon>Sulfuricellaceae</taxon>
        <taxon>Sulfuriferula</taxon>
    </lineage>
</organism>
<keyword evidence="1 2" id="KW-0812">Transmembrane</keyword>
<dbReference type="EMBL" id="BGOW01000026">
    <property type="protein sequence ID" value="GBL46707.1"/>
    <property type="molecule type" value="Genomic_DNA"/>
</dbReference>
<proteinExistence type="predicted"/>
<feature type="transmembrane region" description="Helical" evidence="1">
    <location>
        <begin position="21"/>
        <end position="41"/>
    </location>
</feature>
<dbReference type="GO" id="GO:0005886">
    <property type="term" value="C:plasma membrane"/>
    <property type="evidence" value="ECO:0007669"/>
    <property type="project" value="UniProtKB-SubCell"/>
</dbReference>
<keyword evidence="1" id="KW-1133">Transmembrane helix</keyword>
<evidence type="ECO:0000313" key="2">
    <source>
        <dbReference type="EMBL" id="GBL46707.1"/>
    </source>
</evidence>
<evidence type="ECO:0000313" key="3">
    <source>
        <dbReference type="Proteomes" id="UP000286806"/>
    </source>
</evidence>
<feature type="transmembrane region" description="Helical" evidence="1">
    <location>
        <begin position="108"/>
        <end position="126"/>
    </location>
</feature>
<dbReference type="OrthoDB" id="8563307at2"/>
<reference evidence="2 3" key="1">
    <citation type="journal article" date="2019" name="Front. Microbiol.">
        <title>Genomes of Neutrophilic Sulfur-Oxidizing Chemolithoautotrophs Representing 9 Proteobacterial Species From 8 Genera.</title>
        <authorList>
            <person name="Watanabe T."/>
            <person name="Kojima H."/>
            <person name="Umezawa K."/>
            <person name="Hori C."/>
            <person name="Takasuka T.E."/>
            <person name="Kato Y."/>
            <person name="Fukui M."/>
        </authorList>
    </citation>
    <scope>NUCLEOTIDE SEQUENCE [LARGE SCALE GENOMIC DNA]</scope>
    <source>
        <strain evidence="2 3">TTN</strain>
    </source>
</reference>
<feature type="transmembrane region" description="Helical" evidence="1">
    <location>
        <begin position="167"/>
        <end position="188"/>
    </location>
</feature>
<comment type="caution">
    <text evidence="2">The sequence shown here is derived from an EMBL/GenBank/DDBJ whole genome shotgun (WGS) entry which is preliminary data.</text>
</comment>
<gene>
    <name evidence="2" type="ORF">SFMTTN_2532</name>
</gene>
<feature type="transmembrane region" description="Helical" evidence="1">
    <location>
        <begin position="132"/>
        <end position="155"/>
    </location>
</feature>
<dbReference type="Proteomes" id="UP000286806">
    <property type="component" value="Unassembled WGS sequence"/>
</dbReference>
<dbReference type="RefSeq" id="WP_124705491.1">
    <property type="nucleotide sequence ID" value="NZ_BGOW01000026.1"/>
</dbReference>
<evidence type="ECO:0000256" key="1">
    <source>
        <dbReference type="SAM" id="Phobius"/>
    </source>
</evidence>
<feature type="transmembrane region" description="Helical" evidence="1">
    <location>
        <begin position="53"/>
        <end position="73"/>
    </location>
</feature>
<dbReference type="AlphaFoldDB" id="A0A401JGF1"/>
<dbReference type="Pfam" id="PF12679">
    <property type="entry name" value="ABC2_membrane_2"/>
    <property type="match status" value="1"/>
</dbReference>
<protein>
    <submittedName>
        <fullName evidence="2">Nitrous oxide reductase maturation transmembrane protein NosY</fullName>
    </submittedName>
</protein>
<keyword evidence="3" id="KW-1185">Reference proteome</keyword>
<keyword evidence="1" id="KW-0472">Membrane</keyword>
<name>A0A401JGF1_9PROT</name>
<dbReference type="PANTHER" id="PTHR43471">
    <property type="entry name" value="ABC TRANSPORTER PERMEASE"/>
    <property type="match status" value="1"/>
</dbReference>
<accession>A0A401JGF1</accession>
<sequence>MNPIILIASKESGELLGSGRGLGWLLALSVILSVLALLLVSNTELSLLDNAQVVYMVMGTITALGGLLALVLGSDAIAGEKERGTLIPLLLTPLTTTQMVLGKMGGQVVAWVLMYALSLPYLWAVGSSGQNLVQAIAYLALFGTPVVLGFGFYAIGLSARFGNVRTALLAALITLMLLASPLLIGPSLRQSTLGKLFDMVNPFSAALNTFDSVVIDSQPFSMQLGRFSVTLIWLALTLWFARRSAQAMEI</sequence>
<dbReference type="GO" id="GO:0140359">
    <property type="term" value="F:ABC-type transporter activity"/>
    <property type="evidence" value="ECO:0007669"/>
    <property type="project" value="InterPro"/>
</dbReference>